<evidence type="ECO:0000256" key="4">
    <source>
        <dbReference type="ARBA" id="ARBA00023136"/>
    </source>
</evidence>
<feature type="transmembrane region" description="Helical" evidence="5">
    <location>
        <begin position="220"/>
        <end position="240"/>
    </location>
</feature>
<evidence type="ECO:0000313" key="6">
    <source>
        <dbReference type="EMBL" id="RUT03389.1"/>
    </source>
</evidence>
<feature type="transmembrane region" description="Helical" evidence="5">
    <location>
        <begin position="190"/>
        <end position="208"/>
    </location>
</feature>
<dbReference type="GO" id="GO:0016020">
    <property type="term" value="C:membrane"/>
    <property type="evidence" value="ECO:0007669"/>
    <property type="project" value="UniProtKB-SubCell"/>
</dbReference>
<comment type="subcellular location">
    <subcellularLocation>
        <location evidence="1">Membrane</location>
        <topology evidence="1">Multi-pass membrane protein</topology>
    </subcellularLocation>
</comment>
<evidence type="ECO:0008006" key="8">
    <source>
        <dbReference type="Google" id="ProtNLM"/>
    </source>
</evidence>
<feature type="transmembrane region" description="Helical" evidence="5">
    <location>
        <begin position="69"/>
        <end position="89"/>
    </location>
</feature>
<evidence type="ECO:0000313" key="7">
    <source>
        <dbReference type="Proteomes" id="UP000271624"/>
    </source>
</evidence>
<dbReference type="GO" id="GO:0016765">
    <property type="term" value="F:transferase activity, transferring alkyl or aryl (other than methyl) groups"/>
    <property type="evidence" value="ECO:0007669"/>
    <property type="project" value="InterPro"/>
</dbReference>
<dbReference type="RefSeq" id="WP_325052216.1">
    <property type="nucleotide sequence ID" value="NZ_RSCL01000013.1"/>
</dbReference>
<protein>
    <recommendedName>
        <fullName evidence="8">Polyprenyltransferase</fullName>
    </recommendedName>
</protein>
<evidence type="ECO:0000256" key="3">
    <source>
        <dbReference type="ARBA" id="ARBA00022989"/>
    </source>
</evidence>
<keyword evidence="4 5" id="KW-0472">Membrane</keyword>
<evidence type="ECO:0000256" key="5">
    <source>
        <dbReference type="SAM" id="Phobius"/>
    </source>
</evidence>
<organism evidence="6 7">
    <name type="scientific">Dulcicalothrix desertica PCC 7102</name>
    <dbReference type="NCBI Taxonomy" id="232991"/>
    <lineage>
        <taxon>Bacteria</taxon>
        <taxon>Bacillati</taxon>
        <taxon>Cyanobacteriota</taxon>
        <taxon>Cyanophyceae</taxon>
        <taxon>Nostocales</taxon>
        <taxon>Calotrichaceae</taxon>
        <taxon>Dulcicalothrix</taxon>
    </lineage>
</organism>
<dbReference type="Gene3D" id="1.10.357.140">
    <property type="entry name" value="UbiA prenyltransferase"/>
    <property type="match status" value="1"/>
</dbReference>
<dbReference type="Proteomes" id="UP000271624">
    <property type="component" value="Unassembled WGS sequence"/>
</dbReference>
<dbReference type="PANTHER" id="PTHR42723">
    <property type="entry name" value="CHLOROPHYLL SYNTHASE"/>
    <property type="match status" value="1"/>
</dbReference>
<gene>
    <name evidence="6" type="ORF">DSM106972_050280</name>
</gene>
<keyword evidence="7" id="KW-1185">Reference proteome</keyword>
<dbReference type="CDD" id="cd13964">
    <property type="entry name" value="PT_UbiA_1"/>
    <property type="match status" value="1"/>
</dbReference>
<dbReference type="InterPro" id="IPR044878">
    <property type="entry name" value="UbiA_sf"/>
</dbReference>
<comment type="caution">
    <text evidence="6">The sequence shown here is derived from an EMBL/GenBank/DDBJ whole genome shotgun (WGS) entry which is preliminary data.</text>
</comment>
<keyword evidence="2 5" id="KW-0812">Transmembrane</keyword>
<dbReference type="Pfam" id="PF01040">
    <property type="entry name" value="UbiA"/>
    <property type="match status" value="1"/>
</dbReference>
<feature type="transmembrane region" description="Helical" evidence="5">
    <location>
        <begin position="37"/>
        <end position="57"/>
    </location>
</feature>
<reference evidence="6" key="1">
    <citation type="submission" date="2018-12" db="EMBL/GenBank/DDBJ databases">
        <authorList>
            <person name="Will S."/>
            <person name="Neumann-Schaal M."/>
            <person name="Henke P."/>
        </authorList>
    </citation>
    <scope>NUCLEOTIDE SEQUENCE</scope>
    <source>
        <strain evidence="6">PCC 7102</strain>
    </source>
</reference>
<feature type="transmembrane region" description="Helical" evidence="5">
    <location>
        <begin position="129"/>
        <end position="153"/>
    </location>
</feature>
<proteinExistence type="predicted"/>
<dbReference type="NCBIfam" id="NF035940">
    <property type="entry name" value="prenyl_rel_EboC"/>
    <property type="match status" value="1"/>
</dbReference>
<name>A0A3S1CAH2_9CYAN</name>
<dbReference type="InterPro" id="IPR000537">
    <property type="entry name" value="UbiA_prenyltransferase"/>
</dbReference>
<evidence type="ECO:0000256" key="1">
    <source>
        <dbReference type="ARBA" id="ARBA00004141"/>
    </source>
</evidence>
<reference evidence="6" key="2">
    <citation type="journal article" date="2019" name="Genome Biol. Evol.">
        <title>Day and night: Metabolic profiles and evolutionary relationships of six axenic non-marine cyanobacteria.</title>
        <authorList>
            <person name="Will S.E."/>
            <person name="Henke P."/>
            <person name="Boedeker C."/>
            <person name="Huang S."/>
            <person name="Brinkmann H."/>
            <person name="Rohde M."/>
            <person name="Jarek M."/>
            <person name="Friedl T."/>
            <person name="Seufert S."/>
            <person name="Schumacher M."/>
            <person name="Overmann J."/>
            <person name="Neumann-Schaal M."/>
            <person name="Petersen J."/>
        </authorList>
    </citation>
    <scope>NUCLEOTIDE SEQUENCE [LARGE SCALE GENOMIC DNA]</scope>
    <source>
        <strain evidence="6">PCC 7102</strain>
    </source>
</reference>
<sequence>MPAPQEDNQIFINMTITVGGTNRVWAYLQLMRPANVITAWADILAGVAASGFITTFYEEVEQGVILSNFLPLGYLLIATSCLYSGGVVLNDAFDASLDALERPERPIPSGRASHQGAFLVGGSLLCVGILFACLVSLSSAILAASTAIAAVLYDAFGKHHPFLGPLNMGVCRGANLLLGVSIVSGMVSNYWFLALIPITYIAAITNLSRGEVTGGSTANSVISMVLMSTVFVAILGLGLLKYSLLAVLPFALLLAIRVFVPLVKVLKEPSAAQIQLAVRACVLSMIVLNATLSTSFAGLPYGLLVLLLLPISIKLAEVFAVT</sequence>
<dbReference type="AlphaFoldDB" id="A0A3S1CAH2"/>
<feature type="transmembrane region" description="Helical" evidence="5">
    <location>
        <begin position="276"/>
        <end position="297"/>
    </location>
</feature>
<feature type="transmembrane region" description="Helical" evidence="5">
    <location>
        <begin position="246"/>
        <end position="264"/>
    </location>
</feature>
<dbReference type="EMBL" id="RSCL01000013">
    <property type="protein sequence ID" value="RUT03389.1"/>
    <property type="molecule type" value="Genomic_DNA"/>
</dbReference>
<dbReference type="PANTHER" id="PTHR42723:SF1">
    <property type="entry name" value="CHLOROPHYLL SYNTHASE, CHLOROPLASTIC"/>
    <property type="match status" value="1"/>
</dbReference>
<keyword evidence="3 5" id="KW-1133">Transmembrane helix</keyword>
<accession>A0A3S1CAH2</accession>
<evidence type="ECO:0000256" key="2">
    <source>
        <dbReference type="ARBA" id="ARBA00022692"/>
    </source>
</evidence>
<dbReference type="InterPro" id="IPR050475">
    <property type="entry name" value="Prenyltransferase_related"/>
</dbReference>